<reference evidence="2 3" key="1">
    <citation type="submission" date="2019-07" db="EMBL/GenBank/DDBJ databases">
        <title>Rhodotorula toruloides NBRC10032 genome sequencing.</title>
        <authorList>
            <person name="Shida Y."/>
            <person name="Takaku H."/>
            <person name="Ogasawara W."/>
            <person name="Mori K."/>
        </authorList>
    </citation>
    <scope>NUCLEOTIDE SEQUENCE [LARGE SCALE GENOMIC DNA]</scope>
    <source>
        <strain evidence="2 3">NBRC10032</strain>
    </source>
</reference>
<evidence type="ECO:0000313" key="2">
    <source>
        <dbReference type="EMBL" id="GEM12798.1"/>
    </source>
</evidence>
<gene>
    <name evidence="2" type="ORF">Rt10032_c26g6815</name>
</gene>
<dbReference type="Proteomes" id="UP000321518">
    <property type="component" value="Unassembled WGS sequence"/>
</dbReference>
<feature type="region of interest" description="Disordered" evidence="1">
    <location>
        <begin position="133"/>
        <end position="160"/>
    </location>
</feature>
<name>A0A511KQZ1_RHOTO</name>
<evidence type="ECO:0000256" key="1">
    <source>
        <dbReference type="SAM" id="MobiDB-lite"/>
    </source>
</evidence>
<dbReference type="EMBL" id="BJWK01000026">
    <property type="protein sequence ID" value="GEM12798.1"/>
    <property type="molecule type" value="Genomic_DNA"/>
</dbReference>
<protein>
    <submittedName>
        <fullName evidence="2">Uncharacterized protein</fullName>
    </submittedName>
</protein>
<organism evidence="2 3">
    <name type="scientific">Rhodotorula toruloides</name>
    <name type="common">Yeast</name>
    <name type="synonym">Rhodosporidium toruloides</name>
    <dbReference type="NCBI Taxonomy" id="5286"/>
    <lineage>
        <taxon>Eukaryota</taxon>
        <taxon>Fungi</taxon>
        <taxon>Dikarya</taxon>
        <taxon>Basidiomycota</taxon>
        <taxon>Pucciniomycotina</taxon>
        <taxon>Microbotryomycetes</taxon>
        <taxon>Sporidiobolales</taxon>
        <taxon>Sporidiobolaceae</taxon>
        <taxon>Rhodotorula</taxon>
    </lineage>
</organism>
<accession>A0A511KQZ1</accession>
<feature type="region of interest" description="Disordered" evidence="1">
    <location>
        <begin position="13"/>
        <end position="38"/>
    </location>
</feature>
<proteinExistence type="predicted"/>
<comment type="caution">
    <text evidence="2">The sequence shown here is derived from an EMBL/GenBank/DDBJ whole genome shotgun (WGS) entry which is preliminary data.</text>
</comment>
<feature type="compositionally biased region" description="Basic and acidic residues" evidence="1">
    <location>
        <begin position="13"/>
        <end position="28"/>
    </location>
</feature>
<evidence type="ECO:0000313" key="3">
    <source>
        <dbReference type="Proteomes" id="UP000321518"/>
    </source>
</evidence>
<sequence>MLEVLEAVEGARLDPSARRQQSIRERRSPPPTLSPRAWQYDAGPIRTFQSLPRDFLDLKRPGGRTSLASAVGNVKPSSLHQVGLTFGTQAVIGGGHVVAPAPSSFGLPFMEASFRYGRGISLRHPPISKRVRVGPSNGRQTLSSVRGEGGRAPAGYAPDGRRGSAVARAACQSGVVVYVGSQINKARPRGPDTSKVIVCNLVIEYARLGLQYAFAKTREAYTADRCPGFRDSPRPLAVPRSTSTLGIRSRLCVTASCAS</sequence>
<dbReference type="AlphaFoldDB" id="A0A511KQZ1"/>